<accession>A0AAN6IWY4</accession>
<comment type="caution">
    <text evidence="3">The sequence shown here is derived from an EMBL/GenBank/DDBJ whole genome shotgun (WGS) entry which is preliminary data.</text>
</comment>
<feature type="region of interest" description="Disordered" evidence="1">
    <location>
        <begin position="106"/>
        <end position="153"/>
    </location>
</feature>
<dbReference type="Proteomes" id="UP001161757">
    <property type="component" value="Unassembled WGS sequence"/>
</dbReference>
<feature type="compositionally biased region" description="Low complexity" evidence="1">
    <location>
        <begin position="211"/>
        <end position="221"/>
    </location>
</feature>
<feature type="compositionally biased region" description="Polar residues" evidence="1">
    <location>
        <begin position="53"/>
        <end position="69"/>
    </location>
</feature>
<evidence type="ECO:0000313" key="3">
    <source>
        <dbReference type="EMBL" id="KAJ8990166.1"/>
    </source>
</evidence>
<dbReference type="PANTHER" id="PTHR35872">
    <property type="entry name" value="INTEGRAL MEMBRANE PROTEIN (AFU_ORTHOLOGUE AFUA_5G07110)"/>
    <property type="match status" value="1"/>
</dbReference>
<feature type="compositionally biased region" description="Polar residues" evidence="1">
    <location>
        <begin position="222"/>
        <end position="232"/>
    </location>
</feature>
<protein>
    <submittedName>
        <fullName evidence="3">Uncharacterized protein</fullName>
    </submittedName>
</protein>
<feature type="transmembrane region" description="Helical" evidence="2">
    <location>
        <begin position="268"/>
        <end position="296"/>
    </location>
</feature>
<reference evidence="3" key="1">
    <citation type="submission" date="2023-01" db="EMBL/GenBank/DDBJ databases">
        <title>Exophiala dermititidis isolated from Cystic Fibrosis Patient.</title>
        <authorList>
            <person name="Kurbessoian T."/>
            <person name="Crocker A."/>
            <person name="Murante D."/>
            <person name="Hogan D.A."/>
            <person name="Stajich J.E."/>
        </authorList>
    </citation>
    <scope>NUCLEOTIDE SEQUENCE</scope>
    <source>
        <strain evidence="3">Ex8</strain>
    </source>
</reference>
<evidence type="ECO:0000256" key="2">
    <source>
        <dbReference type="SAM" id="Phobius"/>
    </source>
</evidence>
<dbReference type="PANTHER" id="PTHR35872:SF1">
    <property type="entry name" value="ALPHA-L-RHAMNOSIDASE C"/>
    <property type="match status" value="1"/>
</dbReference>
<keyword evidence="2" id="KW-0812">Transmembrane</keyword>
<organism evidence="3 4">
    <name type="scientific">Exophiala dermatitidis</name>
    <name type="common">Black yeast-like fungus</name>
    <name type="synonym">Wangiella dermatitidis</name>
    <dbReference type="NCBI Taxonomy" id="5970"/>
    <lineage>
        <taxon>Eukaryota</taxon>
        <taxon>Fungi</taxon>
        <taxon>Dikarya</taxon>
        <taxon>Ascomycota</taxon>
        <taxon>Pezizomycotina</taxon>
        <taxon>Eurotiomycetes</taxon>
        <taxon>Chaetothyriomycetidae</taxon>
        <taxon>Chaetothyriales</taxon>
        <taxon>Herpotrichiellaceae</taxon>
        <taxon>Exophiala</taxon>
    </lineage>
</organism>
<feature type="region of interest" description="Disordered" evidence="1">
    <location>
        <begin position="1"/>
        <end position="69"/>
    </location>
</feature>
<dbReference type="AlphaFoldDB" id="A0AAN6IWY4"/>
<dbReference type="Pfam" id="PF11204">
    <property type="entry name" value="DUF2985"/>
    <property type="match status" value="1"/>
</dbReference>
<dbReference type="InterPro" id="IPR021369">
    <property type="entry name" value="DUF2985"/>
</dbReference>
<keyword evidence="2" id="KW-1133">Transmembrane helix</keyword>
<dbReference type="EMBL" id="JAJGCB010000011">
    <property type="protein sequence ID" value="KAJ8990166.1"/>
    <property type="molecule type" value="Genomic_DNA"/>
</dbReference>
<evidence type="ECO:0000313" key="4">
    <source>
        <dbReference type="Proteomes" id="UP001161757"/>
    </source>
</evidence>
<feature type="transmembrane region" description="Helical" evidence="2">
    <location>
        <begin position="475"/>
        <end position="495"/>
    </location>
</feature>
<keyword evidence="2" id="KW-0472">Membrane</keyword>
<feature type="region of interest" description="Disordered" evidence="1">
    <location>
        <begin position="187"/>
        <end position="243"/>
    </location>
</feature>
<name>A0AAN6IWY4_EXODE</name>
<feature type="compositionally biased region" description="Low complexity" evidence="1">
    <location>
        <begin position="133"/>
        <end position="153"/>
    </location>
</feature>
<feature type="compositionally biased region" description="Basic and acidic residues" evidence="1">
    <location>
        <begin position="111"/>
        <end position="132"/>
    </location>
</feature>
<feature type="compositionally biased region" description="Polar residues" evidence="1">
    <location>
        <begin position="190"/>
        <end position="204"/>
    </location>
</feature>
<feature type="transmembrane region" description="Helical" evidence="2">
    <location>
        <begin position="443"/>
        <end position="463"/>
    </location>
</feature>
<sequence>MGIRAAPSQSQSEAEPFPAFDEDDEECLAYERQAEEGRGQSHSQSRRKDGTRRSSINAQFSSRANRTRTSSLIQSFVESHPPLGMWQATGEVGSKIPTLPEIRNGAFADDGWTHEGQMERRGAKPTEQRMERTSSASTRTRKSSLSAGTNANASANANVHPVIVEERHDYFPGNRKASIPLQEPLVEEATATQQEQKPSENYTDTAEKEQYQYQSSISSQQHDPNGPQTVHIQNGPDETGTYPNGYRFPKKHTWKQSTMIGLRAFWKFVLTPFGFVMTIYGLNIIGWGAMIFFVLLKAAPAMCHPNCEDDNSARQKWIEIDSQILNALFCVTAFGLFPWRARDFYYLMRWRLLGDQLCHRRLAGIYRSWYRLPGSDKLPENLGPPPVYDKKHPRTPESPPPFSDEEIAKLEENPAIPIPVTSMPEAPLTGVRAPPSKSWTLDLVVWMYILNTGFQVCLCVWMWHFNRFNRPSWGTGVFITLGCLVGICAGICVFVEGSRIKRIEGIPVQEYDVLESVEDYQERKAKEDKKEAKKSARRDQLEGLRGHYRVVRSEKLKGQQWYSRN</sequence>
<feature type="region of interest" description="Disordered" evidence="1">
    <location>
        <begin position="380"/>
        <end position="404"/>
    </location>
</feature>
<gene>
    <name evidence="3" type="ORF">HRR80_005656</name>
</gene>
<evidence type="ECO:0000256" key="1">
    <source>
        <dbReference type="SAM" id="MobiDB-lite"/>
    </source>
</evidence>
<proteinExistence type="predicted"/>